<sequence>MELSPSSEPAGPWADPPEDIAIAIALSLRVERSRRVRAWWRIACDSDAVWECLFRRRWPVTAAEWTPRVQPSEVSKALQVRQVADRMVCVLVSPGRWFCHAWIPSETESSHKISLSELTVAEGSEVLDILNRLVRREQPHRVRLMEISNIK</sequence>
<gene>
    <name evidence="1" type="primary">gb01000</name>
    <name evidence="1" type="ORF">PR202_gb01000</name>
</gene>
<evidence type="ECO:0000313" key="2">
    <source>
        <dbReference type="Proteomes" id="UP001054889"/>
    </source>
</evidence>
<dbReference type="EMBL" id="BQKI01000071">
    <property type="protein sequence ID" value="GJN14208.1"/>
    <property type="molecule type" value="Genomic_DNA"/>
</dbReference>
<dbReference type="AlphaFoldDB" id="A0AAV5DUH5"/>
<name>A0AAV5DUH5_ELECO</name>
<reference evidence="1" key="1">
    <citation type="journal article" date="2018" name="DNA Res.">
        <title>Multiple hybrid de novo genome assembly of finger millet, an orphan allotetraploid crop.</title>
        <authorList>
            <person name="Hatakeyama M."/>
            <person name="Aluri S."/>
            <person name="Balachadran M.T."/>
            <person name="Sivarajan S.R."/>
            <person name="Patrignani A."/>
            <person name="Gruter S."/>
            <person name="Poveda L."/>
            <person name="Shimizu-Inatsugi R."/>
            <person name="Baeten J."/>
            <person name="Francoijs K.J."/>
            <person name="Nataraja K.N."/>
            <person name="Reddy Y.A.N."/>
            <person name="Phadnis S."/>
            <person name="Ravikumar R.L."/>
            <person name="Schlapbach R."/>
            <person name="Sreeman S.M."/>
            <person name="Shimizu K.K."/>
        </authorList>
    </citation>
    <scope>NUCLEOTIDE SEQUENCE</scope>
</reference>
<comment type="caution">
    <text evidence="1">The sequence shown here is derived from an EMBL/GenBank/DDBJ whole genome shotgun (WGS) entry which is preliminary data.</text>
</comment>
<evidence type="ECO:0000313" key="1">
    <source>
        <dbReference type="EMBL" id="GJN14208.1"/>
    </source>
</evidence>
<protein>
    <submittedName>
        <fullName evidence="1">Uncharacterized protein</fullName>
    </submittedName>
</protein>
<accession>A0AAV5DUH5</accession>
<proteinExistence type="predicted"/>
<reference evidence="1" key="2">
    <citation type="submission" date="2021-12" db="EMBL/GenBank/DDBJ databases">
        <title>Resequencing data analysis of finger millet.</title>
        <authorList>
            <person name="Hatakeyama M."/>
            <person name="Aluri S."/>
            <person name="Balachadran M.T."/>
            <person name="Sivarajan S.R."/>
            <person name="Poveda L."/>
            <person name="Shimizu-Inatsugi R."/>
            <person name="Schlapbach R."/>
            <person name="Sreeman S.M."/>
            <person name="Shimizu K.K."/>
        </authorList>
    </citation>
    <scope>NUCLEOTIDE SEQUENCE</scope>
</reference>
<dbReference type="Proteomes" id="UP001054889">
    <property type="component" value="Unassembled WGS sequence"/>
</dbReference>
<keyword evidence="2" id="KW-1185">Reference proteome</keyword>
<organism evidence="1 2">
    <name type="scientific">Eleusine coracana subsp. coracana</name>
    <dbReference type="NCBI Taxonomy" id="191504"/>
    <lineage>
        <taxon>Eukaryota</taxon>
        <taxon>Viridiplantae</taxon>
        <taxon>Streptophyta</taxon>
        <taxon>Embryophyta</taxon>
        <taxon>Tracheophyta</taxon>
        <taxon>Spermatophyta</taxon>
        <taxon>Magnoliopsida</taxon>
        <taxon>Liliopsida</taxon>
        <taxon>Poales</taxon>
        <taxon>Poaceae</taxon>
        <taxon>PACMAD clade</taxon>
        <taxon>Chloridoideae</taxon>
        <taxon>Cynodonteae</taxon>
        <taxon>Eleusininae</taxon>
        <taxon>Eleusine</taxon>
    </lineage>
</organism>